<accession>A0R3N4</accession>
<dbReference type="PATRIC" id="fig|246196.19.peg.5394"/>
<proteinExistence type="predicted"/>
<organism evidence="1 2">
    <name type="scientific">Mycolicibacterium smegmatis (strain ATCC 700084 / mc(2)155)</name>
    <name type="common">Mycobacterium smegmatis</name>
    <dbReference type="NCBI Taxonomy" id="246196"/>
    <lineage>
        <taxon>Bacteria</taxon>
        <taxon>Bacillati</taxon>
        <taxon>Actinomycetota</taxon>
        <taxon>Actinomycetes</taxon>
        <taxon>Mycobacteriales</taxon>
        <taxon>Mycobacteriaceae</taxon>
        <taxon>Mycolicibacterium</taxon>
    </lineage>
</organism>
<reference evidence="1 2" key="1">
    <citation type="submission" date="2006-10" db="EMBL/GenBank/DDBJ databases">
        <authorList>
            <person name="Fleischmann R.D."/>
            <person name="Dodson R.J."/>
            <person name="Haft D.H."/>
            <person name="Merkel J.S."/>
            <person name="Nelson W.C."/>
            <person name="Fraser C.M."/>
        </authorList>
    </citation>
    <scope>NUCLEOTIDE SEQUENCE [LARGE SCALE GENOMIC DNA]</scope>
    <source>
        <strain evidence="2">ATCC 700084 / mc(2)155</strain>
    </source>
</reference>
<protein>
    <submittedName>
        <fullName evidence="1">Uncharacterized protein</fullName>
    </submittedName>
</protein>
<name>A0R3N4_MYCS2</name>
<dbReference type="KEGG" id="msm:MSMEG_5535"/>
<sequence>MEHRLTLLRVQAVQELVGFGGEGGGRGGSHLGSNLPRVADILCDGTTCGGTLDTCSLSRGDFSTGTGLRCPWSSCLPLPSPAVRIRIRGSSLV</sequence>
<keyword evidence="2" id="KW-1185">Reference proteome</keyword>
<gene>
    <name evidence="1" type="ordered locus">MSMEG_5535</name>
</gene>
<dbReference type="STRING" id="246196.MSMEG_5535"/>
<dbReference type="EMBL" id="CP000480">
    <property type="protein sequence ID" value="ABK72707.1"/>
    <property type="molecule type" value="Genomic_DNA"/>
</dbReference>
<evidence type="ECO:0000313" key="1">
    <source>
        <dbReference type="EMBL" id="ABK72707.1"/>
    </source>
</evidence>
<dbReference type="Proteomes" id="UP000000757">
    <property type="component" value="Chromosome"/>
</dbReference>
<evidence type="ECO:0000313" key="2">
    <source>
        <dbReference type="Proteomes" id="UP000000757"/>
    </source>
</evidence>
<dbReference type="AlphaFoldDB" id="A0R3N4"/>